<feature type="non-terminal residue" evidence="2">
    <location>
        <position position="1"/>
    </location>
</feature>
<dbReference type="InterPro" id="IPR038765">
    <property type="entry name" value="Papain-like_cys_pep_sf"/>
</dbReference>
<dbReference type="InterPro" id="IPR050779">
    <property type="entry name" value="Transglutaminase"/>
</dbReference>
<name>A0A3S3P0B4_9ACAR</name>
<dbReference type="AlphaFoldDB" id="A0A3S3P0B4"/>
<dbReference type="InterPro" id="IPR036985">
    <property type="entry name" value="Transglutaminase-like_sf"/>
</dbReference>
<dbReference type="InterPro" id="IPR008958">
    <property type="entry name" value="Transglutaminase_C"/>
</dbReference>
<dbReference type="PANTHER" id="PTHR11590">
    <property type="entry name" value="PROTEIN-GLUTAMINE GAMMA-GLUTAMYLTRANSFERASE"/>
    <property type="match status" value="1"/>
</dbReference>
<evidence type="ECO:0000313" key="2">
    <source>
        <dbReference type="EMBL" id="RWS09363.1"/>
    </source>
</evidence>
<keyword evidence="3" id="KW-1185">Reference proteome</keyword>
<sequence length="523" mass="60717">QDQLEMVSPLEYNRQYDPQNENIVHLSIKTDAVNTPIGEWWLSVGYELAPNHIEWSQFEKIRIFLLFNPWLKEDPVYVDKLNKHELDWYVLRESGEIYKFLHRNTASQPHDYVPWLYNQVSVGYPEEKINGIIEGNWNEVRDTPSKFNGFDASHATFWTGSADILEKFYYYNLEKIGFGQCWVFSGLLITMLRVLGIPSRPVTVSFAGVDFDKDLTIDYEKSWWWGTLKPKDDKNYKWNFHVWVQASMQRPDMGSKYSGWQEIDPSYAKGPVSQRSLIESEINSTDLAYFYAAINGDEAVWENGKVINTYTDNVGTRIITPGFKSLRDDITRKYKPREKSYRERKHYEKAAKSLGINPVSLNRRTKRSSKRKIKVLIKPIAPVLIGDPLIFTVIIKNPTKNTQIVDLNLSVDSIFDNGTIVDTVKSRENVYTIRSLEEIEFSESIEFVEYKDKLRSSKTLSITAILRRGDNVFAFKSKMISILTPRIWMEYLKNYTGKCEKAEPDAVKNEVDNVKGMTTIGFL</sequence>
<dbReference type="InterPro" id="IPR002931">
    <property type="entry name" value="Transglutaminase-like"/>
</dbReference>
<dbReference type="PANTHER" id="PTHR11590:SF70">
    <property type="entry name" value="PROTEIN-GLUTAMINE GAMMA-GLUTAMYLTRANSFERASE 4"/>
    <property type="match status" value="1"/>
</dbReference>
<dbReference type="Pfam" id="PF00927">
    <property type="entry name" value="Transglut_C"/>
    <property type="match status" value="1"/>
</dbReference>
<reference evidence="2 3" key="1">
    <citation type="journal article" date="2018" name="Gigascience">
        <title>Genomes of trombidid mites reveal novel predicted allergens and laterally-transferred genes associated with secondary metabolism.</title>
        <authorList>
            <person name="Dong X."/>
            <person name="Chaisiri K."/>
            <person name="Xia D."/>
            <person name="Armstrong S.D."/>
            <person name="Fang Y."/>
            <person name="Donnelly M.J."/>
            <person name="Kadowaki T."/>
            <person name="McGarry J.W."/>
            <person name="Darby A.C."/>
            <person name="Makepeace B.L."/>
        </authorList>
    </citation>
    <scope>NUCLEOTIDE SEQUENCE [LARGE SCALE GENOMIC DNA]</scope>
    <source>
        <strain evidence="2">UoL-WK</strain>
    </source>
</reference>
<dbReference type="InterPro" id="IPR036238">
    <property type="entry name" value="Transglutaminase_C_sf"/>
</dbReference>
<dbReference type="GO" id="GO:0003810">
    <property type="term" value="F:protein-glutamine gamma-glutamyltransferase activity"/>
    <property type="evidence" value="ECO:0007669"/>
    <property type="project" value="InterPro"/>
</dbReference>
<dbReference type="Pfam" id="PF01841">
    <property type="entry name" value="Transglut_core"/>
    <property type="match status" value="1"/>
</dbReference>
<dbReference type="SUPFAM" id="SSF81296">
    <property type="entry name" value="E set domains"/>
    <property type="match status" value="1"/>
</dbReference>
<protein>
    <submittedName>
        <fullName evidence="2">Annulin-like protein</fullName>
    </submittedName>
</protein>
<dbReference type="SUPFAM" id="SSF54001">
    <property type="entry name" value="Cysteine proteinases"/>
    <property type="match status" value="1"/>
</dbReference>
<dbReference type="Gene3D" id="3.90.260.10">
    <property type="entry name" value="Transglutaminase-like"/>
    <property type="match status" value="1"/>
</dbReference>
<dbReference type="Proteomes" id="UP000285301">
    <property type="component" value="Unassembled WGS sequence"/>
</dbReference>
<dbReference type="SMART" id="SM00460">
    <property type="entry name" value="TGc"/>
    <property type="match status" value="1"/>
</dbReference>
<organism evidence="2 3">
    <name type="scientific">Dinothrombium tinctorium</name>
    <dbReference type="NCBI Taxonomy" id="1965070"/>
    <lineage>
        <taxon>Eukaryota</taxon>
        <taxon>Metazoa</taxon>
        <taxon>Ecdysozoa</taxon>
        <taxon>Arthropoda</taxon>
        <taxon>Chelicerata</taxon>
        <taxon>Arachnida</taxon>
        <taxon>Acari</taxon>
        <taxon>Acariformes</taxon>
        <taxon>Trombidiformes</taxon>
        <taxon>Prostigmata</taxon>
        <taxon>Anystina</taxon>
        <taxon>Parasitengona</taxon>
        <taxon>Trombidioidea</taxon>
        <taxon>Trombidiidae</taxon>
        <taxon>Dinothrombium</taxon>
    </lineage>
</organism>
<dbReference type="InterPro" id="IPR013783">
    <property type="entry name" value="Ig-like_fold"/>
</dbReference>
<gene>
    <name evidence="2" type="ORF">B4U79_17698</name>
</gene>
<dbReference type="SUPFAM" id="SSF49309">
    <property type="entry name" value="Transglutaminase, two C-terminal domains"/>
    <property type="match status" value="1"/>
</dbReference>
<dbReference type="InterPro" id="IPR014756">
    <property type="entry name" value="Ig_E-set"/>
</dbReference>
<comment type="caution">
    <text evidence="2">The sequence shown here is derived from an EMBL/GenBank/DDBJ whole genome shotgun (WGS) entry which is preliminary data.</text>
</comment>
<evidence type="ECO:0000313" key="3">
    <source>
        <dbReference type="Proteomes" id="UP000285301"/>
    </source>
</evidence>
<feature type="domain" description="Transglutaminase-like" evidence="1">
    <location>
        <begin position="173"/>
        <end position="267"/>
    </location>
</feature>
<accession>A0A3S3P0B4</accession>
<dbReference type="EMBL" id="NCKU01002543">
    <property type="protein sequence ID" value="RWS09363.1"/>
    <property type="molecule type" value="Genomic_DNA"/>
</dbReference>
<dbReference type="Gene3D" id="2.60.40.10">
    <property type="entry name" value="Immunoglobulins"/>
    <property type="match status" value="2"/>
</dbReference>
<proteinExistence type="predicted"/>
<dbReference type="OrthoDB" id="437511at2759"/>
<evidence type="ECO:0000259" key="1">
    <source>
        <dbReference type="SMART" id="SM00460"/>
    </source>
</evidence>